<dbReference type="Gene3D" id="3.40.1280.10">
    <property type="match status" value="1"/>
</dbReference>
<dbReference type="EC" id="2.1.1.177" evidence="6"/>
<dbReference type="SUPFAM" id="SSF75217">
    <property type="entry name" value="alpha/beta knot"/>
    <property type="match status" value="1"/>
</dbReference>
<accession>A0A9D1IFS0</accession>
<keyword evidence="3 6" id="KW-0808">Transferase</keyword>
<name>A0A9D1IFS0_9FIRM</name>
<comment type="similarity">
    <text evidence="5 6">Belongs to the RNA methyltransferase RlmH family.</text>
</comment>
<reference evidence="7" key="1">
    <citation type="submission" date="2020-10" db="EMBL/GenBank/DDBJ databases">
        <authorList>
            <person name="Gilroy R."/>
        </authorList>
    </citation>
    <scope>NUCLEOTIDE SEQUENCE</scope>
    <source>
        <strain evidence="7">ChiGjej1B1-19959</strain>
    </source>
</reference>
<protein>
    <recommendedName>
        <fullName evidence="6">Ribosomal RNA large subunit methyltransferase H</fullName>
        <ecNumber evidence="6">2.1.1.177</ecNumber>
    </recommendedName>
    <alternativeName>
        <fullName evidence="6">23S rRNA (pseudouridine1915-N3)-methyltransferase</fullName>
    </alternativeName>
    <alternativeName>
        <fullName evidence="6">23S rRNA m3Psi1915 methyltransferase</fullName>
    </alternativeName>
    <alternativeName>
        <fullName evidence="6">rRNA (pseudouridine-N3-)-methyltransferase RlmH</fullName>
    </alternativeName>
</protein>
<sequence length="160" mass="17857">MRTVTVLCVGKCREGYVREFCAEYEKRLAAYCRLQTVELPAEKLPENPSGAQIAKGLEREGAQLLARIPKNAFVFALCIEGKMFSSEAFSQKLSALALDGKSDLVFVLGSSFGLSDAVKRRADCRLSISEMTFPHRLARVMLLEQLYRAFQIEAGGKYHK</sequence>
<dbReference type="GO" id="GO:0070038">
    <property type="term" value="F:rRNA (pseudouridine-N3-)-methyltransferase activity"/>
    <property type="evidence" value="ECO:0007669"/>
    <property type="project" value="UniProtKB-UniRule"/>
</dbReference>
<reference evidence="7" key="2">
    <citation type="journal article" date="2021" name="PeerJ">
        <title>Extensive microbial diversity within the chicken gut microbiome revealed by metagenomics and culture.</title>
        <authorList>
            <person name="Gilroy R."/>
            <person name="Ravi A."/>
            <person name="Getino M."/>
            <person name="Pursley I."/>
            <person name="Horton D.L."/>
            <person name="Alikhan N.F."/>
            <person name="Baker D."/>
            <person name="Gharbi K."/>
            <person name="Hall N."/>
            <person name="Watson M."/>
            <person name="Adriaenssens E.M."/>
            <person name="Foster-Nyarko E."/>
            <person name="Jarju S."/>
            <person name="Secka A."/>
            <person name="Antonio M."/>
            <person name="Oren A."/>
            <person name="Chaudhuri R.R."/>
            <person name="La Ragione R."/>
            <person name="Hildebrand F."/>
            <person name="Pallen M.J."/>
        </authorList>
    </citation>
    <scope>NUCLEOTIDE SEQUENCE</scope>
    <source>
        <strain evidence="7">ChiGjej1B1-19959</strain>
    </source>
</reference>
<comment type="subcellular location">
    <subcellularLocation>
        <location evidence="6">Cytoplasm</location>
    </subcellularLocation>
</comment>
<dbReference type="InterPro" id="IPR003742">
    <property type="entry name" value="RlmH-like"/>
</dbReference>
<dbReference type="AlphaFoldDB" id="A0A9D1IFS0"/>
<comment type="caution">
    <text evidence="7">The sequence shown here is derived from an EMBL/GenBank/DDBJ whole genome shotgun (WGS) entry which is preliminary data.</text>
</comment>
<dbReference type="InterPro" id="IPR029028">
    <property type="entry name" value="Alpha/beta_knot_MTases"/>
</dbReference>
<dbReference type="HAMAP" id="MF_00658">
    <property type="entry name" value="23SrRNA_methyltr_H"/>
    <property type="match status" value="1"/>
</dbReference>
<feature type="binding site" evidence="6">
    <location>
        <begin position="128"/>
        <end position="133"/>
    </location>
    <ligand>
        <name>S-adenosyl-L-methionine</name>
        <dbReference type="ChEBI" id="CHEBI:59789"/>
    </ligand>
</feature>
<evidence type="ECO:0000313" key="7">
    <source>
        <dbReference type="EMBL" id="HIU36090.1"/>
    </source>
</evidence>
<dbReference type="PANTHER" id="PTHR33603">
    <property type="entry name" value="METHYLTRANSFERASE"/>
    <property type="match status" value="1"/>
</dbReference>
<comment type="subunit">
    <text evidence="6">Homodimer.</text>
</comment>
<dbReference type="NCBIfam" id="NF000985">
    <property type="entry name" value="PRK00103.1-3"/>
    <property type="match status" value="1"/>
</dbReference>
<dbReference type="PANTHER" id="PTHR33603:SF1">
    <property type="entry name" value="RIBOSOMAL RNA LARGE SUBUNIT METHYLTRANSFERASE H"/>
    <property type="match status" value="1"/>
</dbReference>
<dbReference type="GO" id="GO:0005737">
    <property type="term" value="C:cytoplasm"/>
    <property type="evidence" value="ECO:0007669"/>
    <property type="project" value="UniProtKB-SubCell"/>
</dbReference>
<keyword evidence="6" id="KW-0963">Cytoplasm</keyword>
<evidence type="ECO:0000256" key="6">
    <source>
        <dbReference type="HAMAP-Rule" id="MF_00658"/>
    </source>
</evidence>
<evidence type="ECO:0000256" key="1">
    <source>
        <dbReference type="ARBA" id="ARBA00022552"/>
    </source>
</evidence>
<evidence type="ECO:0000256" key="3">
    <source>
        <dbReference type="ARBA" id="ARBA00022679"/>
    </source>
</evidence>
<evidence type="ECO:0000256" key="2">
    <source>
        <dbReference type="ARBA" id="ARBA00022603"/>
    </source>
</evidence>
<feature type="binding site" evidence="6">
    <location>
        <position position="77"/>
    </location>
    <ligand>
        <name>S-adenosyl-L-methionine</name>
        <dbReference type="ChEBI" id="CHEBI:59789"/>
    </ligand>
</feature>
<dbReference type="PIRSF" id="PIRSF004505">
    <property type="entry name" value="MT_bac"/>
    <property type="match status" value="1"/>
</dbReference>
<dbReference type="Proteomes" id="UP000824071">
    <property type="component" value="Unassembled WGS sequence"/>
</dbReference>
<evidence type="ECO:0000256" key="4">
    <source>
        <dbReference type="ARBA" id="ARBA00022691"/>
    </source>
</evidence>
<dbReference type="CDD" id="cd18081">
    <property type="entry name" value="RlmH-like"/>
    <property type="match status" value="1"/>
</dbReference>
<dbReference type="InterPro" id="IPR029026">
    <property type="entry name" value="tRNA_m1G_MTases_N"/>
</dbReference>
<keyword evidence="2 6" id="KW-0489">Methyltransferase</keyword>
<evidence type="ECO:0000256" key="5">
    <source>
        <dbReference type="ARBA" id="ARBA00038303"/>
    </source>
</evidence>
<evidence type="ECO:0000313" key="8">
    <source>
        <dbReference type="Proteomes" id="UP000824071"/>
    </source>
</evidence>
<comment type="function">
    <text evidence="6">Specifically methylates the pseudouridine at position 1915 (m3Psi1915) in 23S rRNA.</text>
</comment>
<dbReference type="EMBL" id="DVMW01000034">
    <property type="protein sequence ID" value="HIU36090.1"/>
    <property type="molecule type" value="Genomic_DNA"/>
</dbReference>
<feature type="binding site" evidence="6">
    <location>
        <position position="109"/>
    </location>
    <ligand>
        <name>S-adenosyl-L-methionine</name>
        <dbReference type="ChEBI" id="CHEBI:59789"/>
    </ligand>
</feature>
<keyword evidence="1 6" id="KW-0698">rRNA processing</keyword>
<gene>
    <name evidence="6 7" type="primary">rlmH</name>
    <name evidence="7" type="ORF">IAC53_05765</name>
</gene>
<comment type="catalytic activity">
    <reaction evidence="6">
        <text>pseudouridine(1915) in 23S rRNA + S-adenosyl-L-methionine = N(3)-methylpseudouridine(1915) in 23S rRNA + S-adenosyl-L-homocysteine + H(+)</text>
        <dbReference type="Rhea" id="RHEA:42752"/>
        <dbReference type="Rhea" id="RHEA-COMP:10221"/>
        <dbReference type="Rhea" id="RHEA-COMP:10222"/>
        <dbReference type="ChEBI" id="CHEBI:15378"/>
        <dbReference type="ChEBI" id="CHEBI:57856"/>
        <dbReference type="ChEBI" id="CHEBI:59789"/>
        <dbReference type="ChEBI" id="CHEBI:65314"/>
        <dbReference type="ChEBI" id="CHEBI:74486"/>
        <dbReference type="EC" id="2.1.1.177"/>
    </reaction>
</comment>
<dbReference type="Pfam" id="PF02590">
    <property type="entry name" value="SPOUT_MTase"/>
    <property type="match status" value="1"/>
</dbReference>
<keyword evidence="4 6" id="KW-0949">S-adenosyl-L-methionine</keyword>
<organism evidence="7 8">
    <name type="scientific">Candidatus Fimenecus excrementigallinarum</name>
    <dbReference type="NCBI Taxonomy" id="2840816"/>
    <lineage>
        <taxon>Bacteria</taxon>
        <taxon>Bacillati</taxon>
        <taxon>Bacillota</taxon>
        <taxon>Clostridia</taxon>
        <taxon>Candidatus Fimenecus</taxon>
    </lineage>
</organism>
<proteinExistence type="inferred from homology"/>